<evidence type="ECO:0000313" key="2">
    <source>
        <dbReference type="EMBL" id="QHU13299.1"/>
    </source>
</evidence>
<keyword evidence="1" id="KW-0812">Transmembrane</keyword>
<reference evidence="2" key="1">
    <citation type="journal article" date="2020" name="Nature">
        <title>Giant virus diversity and host interactions through global metagenomics.</title>
        <authorList>
            <person name="Schulz F."/>
            <person name="Roux S."/>
            <person name="Paez-Espino D."/>
            <person name="Jungbluth S."/>
            <person name="Walsh D.A."/>
            <person name="Denef V.J."/>
            <person name="McMahon K.D."/>
            <person name="Konstantinidis K.T."/>
            <person name="Eloe-Fadrosh E.A."/>
            <person name="Kyrpides N.C."/>
            <person name="Woyke T."/>
        </authorList>
    </citation>
    <scope>NUCLEOTIDE SEQUENCE</scope>
    <source>
        <strain evidence="2">GVMAG-S-1101178-127</strain>
    </source>
</reference>
<name>A0A6C0K6G9_9ZZZZ</name>
<sequence length="44" mass="4769">MNGTSTWFWNLLWLAAGGYAVYIGYKKVTAPAPGLLTPVIGGRR</sequence>
<proteinExistence type="predicted"/>
<feature type="transmembrane region" description="Helical" evidence="1">
    <location>
        <begin position="6"/>
        <end position="25"/>
    </location>
</feature>
<accession>A0A6C0K6G9</accession>
<keyword evidence="1" id="KW-1133">Transmembrane helix</keyword>
<keyword evidence="1" id="KW-0472">Membrane</keyword>
<evidence type="ECO:0000256" key="1">
    <source>
        <dbReference type="SAM" id="Phobius"/>
    </source>
</evidence>
<dbReference type="AlphaFoldDB" id="A0A6C0K6G9"/>
<dbReference type="EMBL" id="MN740816">
    <property type="protein sequence ID" value="QHU13299.1"/>
    <property type="molecule type" value="Genomic_DNA"/>
</dbReference>
<protein>
    <submittedName>
        <fullName evidence="2">Uncharacterized protein</fullName>
    </submittedName>
</protein>
<organism evidence="2">
    <name type="scientific">viral metagenome</name>
    <dbReference type="NCBI Taxonomy" id="1070528"/>
    <lineage>
        <taxon>unclassified sequences</taxon>
        <taxon>metagenomes</taxon>
        <taxon>organismal metagenomes</taxon>
    </lineage>
</organism>